<keyword evidence="2" id="KW-0862">Zinc</keyword>
<dbReference type="GO" id="GO:0008270">
    <property type="term" value="F:zinc ion binding"/>
    <property type="evidence" value="ECO:0007669"/>
    <property type="project" value="UniProtKB-KW"/>
</dbReference>
<feature type="region of interest" description="Disordered" evidence="3">
    <location>
        <begin position="418"/>
        <end position="443"/>
    </location>
</feature>
<dbReference type="PROSITE" id="PS50804">
    <property type="entry name" value="SCAN_BOX"/>
    <property type="match status" value="1"/>
</dbReference>
<dbReference type="InterPro" id="IPR003309">
    <property type="entry name" value="SCAN_dom"/>
</dbReference>
<dbReference type="SUPFAM" id="SSF50630">
    <property type="entry name" value="Acid proteases"/>
    <property type="match status" value="1"/>
</dbReference>
<sequence length="443" mass="51157">MQAAEMTATDLVAQTLQAVTQLLGAHQRMMAQQGPPITRMPKMMTEDDPEAFLEAFEWQAIILGLDKAYWVSQQGALVVGKAQEAYRTLSREEARDYEAVKAAILYRLEINPEHYRRLFRTRKGPKERRPRVLLQRLRDLFGKWVSLPTCTLAALVDKIVMEQFINDLEERTQRWVRQHSPESCEAAVKLAESFMAAEWHYLRERRGPVPSREMERQKPGPKTPNRDVVCFHCGKMGHFARGCPGQNTDRWRSQGYPHRLGENLRDQVQGEPMDCSFGARKGEPRWERPTVRARVEGRPLSAVLDLGCAQSLIRAELLPPGQQWQGEPIRVACLHGETQALHRARVRVHVMEFRDEILVGVAPKLACDMLLGRDWAPLYDVLERVRDLETAWRAQWVQDEWFSEAEGEEPLVDWQDIASGPQFRQGQEEDPELHELWTRARDE</sequence>
<keyword evidence="2" id="KW-0863">Zinc-finger</keyword>
<accession>A0A7M4EFE9</accession>
<evidence type="ECO:0000256" key="1">
    <source>
        <dbReference type="ARBA" id="ARBA00022801"/>
    </source>
</evidence>
<dbReference type="SUPFAM" id="SSF57756">
    <property type="entry name" value="Retrovirus zinc finger-like domains"/>
    <property type="match status" value="1"/>
</dbReference>
<dbReference type="InterPro" id="IPR038269">
    <property type="entry name" value="SCAN_sf"/>
</dbReference>
<evidence type="ECO:0000313" key="6">
    <source>
        <dbReference type="Ensembl" id="ENSCPRP00005008227.1"/>
    </source>
</evidence>
<feature type="domain" description="SCAN box" evidence="5">
    <location>
        <begin position="116"/>
        <end position="194"/>
    </location>
</feature>
<dbReference type="SUPFAM" id="SSF47353">
    <property type="entry name" value="Retrovirus capsid dimerization domain-like"/>
    <property type="match status" value="1"/>
</dbReference>
<reference evidence="6" key="2">
    <citation type="submission" date="2025-09" db="UniProtKB">
        <authorList>
            <consortium name="Ensembl"/>
        </authorList>
    </citation>
    <scope>IDENTIFICATION</scope>
</reference>
<dbReference type="Gene3D" id="2.40.70.10">
    <property type="entry name" value="Acid Proteases"/>
    <property type="match status" value="1"/>
</dbReference>
<dbReference type="GeneTree" id="ENSGT00960000189285"/>
<dbReference type="PANTHER" id="PTHR46888:SF1">
    <property type="entry name" value="RIBONUCLEASE H"/>
    <property type="match status" value="1"/>
</dbReference>
<dbReference type="GO" id="GO:0016787">
    <property type="term" value="F:hydrolase activity"/>
    <property type="evidence" value="ECO:0007669"/>
    <property type="project" value="UniProtKB-KW"/>
</dbReference>
<dbReference type="PROSITE" id="PS50158">
    <property type="entry name" value="ZF_CCHC"/>
    <property type="match status" value="1"/>
</dbReference>
<protein>
    <recommendedName>
        <fullName evidence="8">CCHC-type domain-containing protein</fullName>
    </recommendedName>
</protein>
<keyword evidence="2" id="KW-0479">Metal-binding</keyword>
<dbReference type="SMART" id="SM00431">
    <property type="entry name" value="SCAN"/>
    <property type="match status" value="1"/>
</dbReference>
<evidence type="ECO:0008006" key="8">
    <source>
        <dbReference type="Google" id="ProtNLM"/>
    </source>
</evidence>
<dbReference type="Proteomes" id="UP000594220">
    <property type="component" value="Unplaced"/>
</dbReference>
<dbReference type="Pfam" id="PF00098">
    <property type="entry name" value="zf-CCHC"/>
    <property type="match status" value="1"/>
</dbReference>
<dbReference type="InterPro" id="IPR001878">
    <property type="entry name" value="Znf_CCHC"/>
</dbReference>
<name>A0A7M4EFE9_CROPO</name>
<organism evidence="6 7">
    <name type="scientific">Crocodylus porosus</name>
    <name type="common">Saltwater crocodile</name>
    <name type="synonym">Estuarine crocodile</name>
    <dbReference type="NCBI Taxonomy" id="8502"/>
    <lineage>
        <taxon>Eukaryota</taxon>
        <taxon>Metazoa</taxon>
        <taxon>Chordata</taxon>
        <taxon>Craniata</taxon>
        <taxon>Vertebrata</taxon>
        <taxon>Euteleostomi</taxon>
        <taxon>Archelosauria</taxon>
        <taxon>Archosauria</taxon>
        <taxon>Crocodylia</taxon>
        <taxon>Longirostres</taxon>
        <taxon>Crocodylidae</taxon>
        <taxon>Crocodylus</taxon>
    </lineage>
</organism>
<dbReference type="Pfam" id="PF02023">
    <property type="entry name" value="SCAN"/>
    <property type="match status" value="1"/>
</dbReference>
<dbReference type="InterPro" id="IPR036875">
    <property type="entry name" value="Znf_CCHC_sf"/>
</dbReference>
<feature type="domain" description="CCHC-type" evidence="4">
    <location>
        <begin position="230"/>
        <end position="244"/>
    </location>
</feature>
<dbReference type="PANTHER" id="PTHR46888">
    <property type="entry name" value="ZINC KNUCKLE DOMAINCONTAINING PROTEIN-RELATED"/>
    <property type="match status" value="1"/>
</dbReference>
<dbReference type="Gene3D" id="4.10.60.10">
    <property type="entry name" value="Zinc finger, CCHC-type"/>
    <property type="match status" value="1"/>
</dbReference>
<evidence type="ECO:0000256" key="2">
    <source>
        <dbReference type="PROSITE-ProRule" id="PRU00047"/>
    </source>
</evidence>
<dbReference type="Pfam" id="PF00077">
    <property type="entry name" value="RVP"/>
    <property type="match status" value="1"/>
</dbReference>
<dbReference type="Gene3D" id="1.10.4020.10">
    <property type="entry name" value="DNA breaking-rejoining enzymes"/>
    <property type="match status" value="1"/>
</dbReference>
<evidence type="ECO:0000259" key="4">
    <source>
        <dbReference type="PROSITE" id="PS50158"/>
    </source>
</evidence>
<evidence type="ECO:0000256" key="3">
    <source>
        <dbReference type="SAM" id="MobiDB-lite"/>
    </source>
</evidence>
<dbReference type="GO" id="GO:0003676">
    <property type="term" value="F:nucleic acid binding"/>
    <property type="evidence" value="ECO:0007669"/>
    <property type="project" value="InterPro"/>
</dbReference>
<dbReference type="SMART" id="SM00343">
    <property type="entry name" value="ZnF_C2HC"/>
    <property type="match status" value="1"/>
</dbReference>
<reference evidence="6" key="1">
    <citation type="submission" date="2025-08" db="UniProtKB">
        <authorList>
            <consortium name="Ensembl"/>
        </authorList>
    </citation>
    <scope>IDENTIFICATION</scope>
</reference>
<evidence type="ECO:0000313" key="7">
    <source>
        <dbReference type="Proteomes" id="UP000594220"/>
    </source>
</evidence>
<keyword evidence="7" id="KW-1185">Reference proteome</keyword>
<evidence type="ECO:0000259" key="5">
    <source>
        <dbReference type="PROSITE" id="PS50804"/>
    </source>
</evidence>
<dbReference type="AlphaFoldDB" id="A0A7M4EFE9"/>
<dbReference type="InterPro" id="IPR018061">
    <property type="entry name" value="Retropepsins"/>
</dbReference>
<dbReference type="InterPro" id="IPR021109">
    <property type="entry name" value="Peptidase_aspartic_dom_sf"/>
</dbReference>
<dbReference type="OMA" id="QESEWAL"/>
<proteinExistence type="predicted"/>
<keyword evidence="1" id="KW-0378">Hydrolase</keyword>
<feature type="compositionally biased region" description="Basic and acidic residues" evidence="3">
    <location>
        <begin position="433"/>
        <end position="443"/>
    </location>
</feature>
<dbReference type="CDD" id="cd00303">
    <property type="entry name" value="retropepsin_like"/>
    <property type="match status" value="1"/>
</dbReference>
<dbReference type="Ensembl" id="ENSCPRT00005009692.1">
    <property type="protein sequence ID" value="ENSCPRP00005008227.1"/>
    <property type="gene ID" value="ENSCPRG00005005883.1"/>
</dbReference>